<evidence type="ECO:0000313" key="16">
    <source>
        <dbReference type="Proteomes" id="UP000319424"/>
    </source>
</evidence>
<keyword evidence="8" id="KW-0378">Hydrolase</keyword>
<evidence type="ECO:0000256" key="5">
    <source>
        <dbReference type="ARBA" id="ARBA00022722"/>
    </source>
</evidence>
<keyword evidence="9" id="KW-0460">Magnesium</keyword>
<comment type="catalytic activity">
    <reaction evidence="1">
        <text>Endonucleolytic cleavage to 5'-phosphomonoester.</text>
        <dbReference type="EC" id="3.1.26.4"/>
    </reaction>
</comment>
<evidence type="ECO:0000256" key="1">
    <source>
        <dbReference type="ARBA" id="ARBA00000077"/>
    </source>
</evidence>
<name>A0A371IP95_9FIRM</name>
<dbReference type="Pfam" id="PF00075">
    <property type="entry name" value="RNase_H"/>
    <property type="match status" value="1"/>
</dbReference>
<dbReference type="GO" id="GO:0003676">
    <property type="term" value="F:nucleic acid binding"/>
    <property type="evidence" value="ECO:0007669"/>
    <property type="project" value="InterPro"/>
</dbReference>
<evidence type="ECO:0000259" key="12">
    <source>
        <dbReference type="Pfam" id="PF01693"/>
    </source>
</evidence>
<reference evidence="13 15" key="1">
    <citation type="journal article" date="2016" name="Genome Announc.">
        <title>Draft Genome Sequence of Criibacterium bergeronii gen. nov., sp. nov., Strain CCRI-22567T, Isolated from a Vaginal Sample from a Woman with Bacterial Vaginosis.</title>
        <authorList>
            <person name="Maheux A.F."/>
            <person name="Berube E."/>
            <person name="Boudreau D.K."/>
            <person name="Raymond F."/>
            <person name="Corbeil J."/>
            <person name="Roy P.H."/>
            <person name="Boissinot M."/>
            <person name="Omar R.F."/>
        </authorList>
    </citation>
    <scope>NUCLEOTIDE SEQUENCE [LARGE SCALE GENOMIC DNA]</scope>
    <source>
        <strain evidence="13 15">CCRI-22567</strain>
    </source>
</reference>
<dbReference type="PANTHER" id="PTHR10642:SF26">
    <property type="entry name" value="RIBONUCLEASE H1"/>
    <property type="match status" value="1"/>
</dbReference>
<evidence type="ECO:0000256" key="7">
    <source>
        <dbReference type="ARBA" id="ARBA00022759"/>
    </source>
</evidence>
<dbReference type="InterPro" id="IPR036397">
    <property type="entry name" value="RNaseH_sf"/>
</dbReference>
<evidence type="ECO:0000313" key="13">
    <source>
        <dbReference type="EMBL" id="RDY22309.1"/>
    </source>
</evidence>
<comment type="caution">
    <text evidence="13">The sequence shown here is derived from an EMBL/GenBank/DDBJ whole genome shotgun (WGS) entry which is preliminary data.</text>
</comment>
<dbReference type="Gene3D" id="3.40.970.10">
    <property type="entry name" value="Ribonuclease H1, N-terminal domain"/>
    <property type="match status" value="1"/>
</dbReference>
<dbReference type="SUPFAM" id="SSF53098">
    <property type="entry name" value="Ribonuclease H-like"/>
    <property type="match status" value="1"/>
</dbReference>
<feature type="region of interest" description="Disordered" evidence="10">
    <location>
        <begin position="50"/>
        <end position="72"/>
    </location>
</feature>
<keyword evidence="7" id="KW-0255">Endonuclease</keyword>
<evidence type="ECO:0000256" key="6">
    <source>
        <dbReference type="ARBA" id="ARBA00022723"/>
    </source>
</evidence>
<comment type="cofactor">
    <cofactor evidence="2">
        <name>Mg(2+)</name>
        <dbReference type="ChEBI" id="CHEBI:18420"/>
    </cofactor>
</comment>
<dbReference type="InterPro" id="IPR009027">
    <property type="entry name" value="Ribosomal_bL9/RNase_H1_N"/>
</dbReference>
<feature type="domain" description="RNase H type-1" evidence="11">
    <location>
        <begin position="86"/>
        <end position="217"/>
    </location>
</feature>
<dbReference type="EMBL" id="VJXW01000010">
    <property type="protein sequence ID" value="TRW25470.1"/>
    <property type="molecule type" value="Genomic_DNA"/>
</dbReference>
<evidence type="ECO:0000256" key="3">
    <source>
        <dbReference type="ARBA" id="ARBA00005300"/>
    </source>
</evidence>
<evidence type="ECO:0000256" key="9">
    <source>
        <dbReference type="ARBA" id="ARBA00022842"/>
    </source>
</evidence>
<dbReference type="STRING" id="1871336.BBG48_01200"/>
<keyword evidence="5" id="KW-0540">Nuclease</keyword>
<evidence type="ECO:0000313" key="14">
    <source>
        <dbReference type="EMBL" id="TRW25470.1"/>
    </source>
</evidence>
<dbReference type="AlphaFoldDB" id="A0A371IP95"/>
<feature type="compositionally biased region" description="Low complexity" evidence="10">
    <location>
        <begin position="52"/>
        <end position="62"/>
    </location>
</feature>
<evidence type="ECO:0000256" key="2">
    <source>
        <dbReference type="ARBA" id="ARBA00001946"/>
    </source>
</evidence>
<dbReference type="InterPro" id="IPR012337">
    <property type="entry name" value="RNaseH-like_sf"/>
</dbReference>
<reference evidence="14 16" key="3">
    <citation type="submission" date="2019-07" db="EMBL/GenBank/DDBJ databases">
        <title>Criibacterium bergeronii gen. nov., sp. nov. isolated from human clinical samples.</title>
        <authorList>
            <person name="Maheux A.F."/>
            <person name="Boudreau D.K."/>
            <person name="Berube E."/>
            <person name="Brodeur S."/>
            <person name="Bernard K.A."/>
            <person name="Abed J.Y."/>
            <person name="Ducrey E."/>
            <person name="Guay E.F."/>
            <person name="Raymond F."/>
            <person name="Corbeil J."/>
            <person name="Domingo M.-C."/>
            <person name="Roy P.H."/>
            <person name="Boissinot M."/>
            <person name="Tocheva E.I."/>
            <person name="Omar R.F."/>
        </authorList>
    </citation>
    <scope>NUCLEOTIDE SEQUENCE [LARGE SCALE GENOMIC DNA]</scope>
    <source>
        <strain evidence="14 16">CCRI-24246</strain>
    </source>
</reference>
<evidence type="ECO:0000259" key="11">
    <source>
        <dbReference type="Pfam" id="PF00075"/>
    </source>
</evidence>
<dbReference type="Proteomes" id="UP000093352">
    <property type="component" value="Unassembled WGS sequence"/>
</dbReference>
<gene>
    <name evidence="13" type="ORF">BBG48_000930</name>
    <name evidence="14" type="ORF">FL857_07565</name>
</gene>
<dbReference type="RefSeq" id="WP_068911707.1">
    <property type="nucleotide sequence ID" value="NZ_MBEW02000001.1"/>
</dbReference>
<evidence type="ECO:0000256" key="4">
    <source>
        <dbReference type="ARBA" id="ARBA00012180"/>
    </source>
</evidence>
<dbReference type="SUPFAM" id="SSF55658">
    <property type="entry name" value="L9 N-domain-like"/>
    <property type="match status" value="1"/>
</dbReference>
<evidence type="ECO:0000256" key="10">
    <source>
        <dbReference type="SAM" id="MobiDB-lite"/>
    </source>
</evidence>
<keyword evidence="15" id="KW-1185">Reference proteome</keyword>
<accession>A0A371IP95</accession>
<keyword evidence="14" id="KW-0808">Transferase</keyword>
<protein>
    <recommendedName>
        <fullName evidence="4">ribonuclease H</fullName>
        <ecNumber evidence="4">3.1.26.4</ecNumber>
    </recommendedName>
</protein>
<feature type="compositionally biased region" description="Basic and acidic residues" evidence="10">
    <location>
        <begin position="63"/>
        <end position="72"/>
    </location>
</feature>
<dbReference type="Gene3D" id="3.30.420.10">
    <property type="entry name" value="Ribonuclease H-like superfamily/Ribonuclease H"/>
    <property type="match status" value="1"/>
</dbReference>
<dbReference type="Proteomes" id="UP000319424">
    <property type="component" value="Unassembled WGS sequence"/>
</dbReference>
<dbReference type="GO" id="GO:0046872">
    <property type="term" value="F:metal ion binding"/>
    <property type="evidence" value="ECO:0007669"/>
    <property type="project" value="UniProtKB-KW"/>
</dbReference>
<dbReference type="InterPro" id="IPR002156">
    <property type="entry name" value="RNaseH_domain"/>
</dbReference>
<dbReference type="OrthoDB" id="9811552at2"/>
<dbReference type="InterPro" id="IPR037056">
    <property type="entry name" value="RNase_H1_N_sf"/>
</dbReference>
<sequence length="222" mass="25536">MPKKYYAVRQGRTTGIFLTWDECKKSVIGYKNAIYKSFLTKEEAEEFLNRGNDSSSNSLKNNSTDEKNYHNSDEEVYSQIQDEFTMIAYIDGSYDDSSKSFAYAGIYFTNKDKQTFSITSDDKSVSSMRNVAGEVSASMYVMKKALELGIKELYIYFDYMGIESWAVGDWKTNNHLTQGYKKFYDSIKKDLTVHFCKVKSHTKVKYNEIADKLAKEALGIKL</sequence>
<dbReference type="FunFam" id="3.40.970.10:FF:000001">
    <property type="entry name" value="Ribonuclease H1"/>
    <property type="match status" value="1"/>
</dbReference>
<evidence type="ECO:0000313" key="15">
    <source>
        <dbReference type="Proteomes" id="UP000093352"/>
    </source>
</evidence>
<keyword evidence="14" id="KW-0548">Nucleotidyltransferase</keyword>
<reference evidence="13" key="2">
    <citation type="submission" date="2018-07" db="EMBL/GenBank/DDBJ databases">
        <authorList>
            <person name="Quirk P.G."/>
            <person name="Krulwich T.A."/>
        </authorList>
    </citation>
    <scope>NUCLEOTIDE SEQUENCE</scope>
    <source>
        <strain evidence="13">CCRI-22567</strain>
    </source>
</reference>
<dbReference type="PANTHER" id="PTHR10642">
    <property type="entry name" value="RIBONUCLEASE H1"/>
    <property type="match status" value="1"/>
</dbReference>
<dbReference type="EC" id="3.1.26.4" evidence="4"/>
<dbReference type="EMBL" id="MBEW02000001">
    <property type="protein sequence ID" value="RDY22309.1"/>
    <property type="molecule type" value="Genomic_DNA"/>
</dbReference>
<organism evidence="13 15">
    <name type="scientific">Criibacterium bergeronii</name>
    <dbReference type="NCBI Taxonomy" id="1871336"/>
    <lineage>
        <taxon>Bacteria</taxon>
        <taxon>Bacillati</taxon>
        <taxon>Bacillota</taxon>
        <taxon>Clostridia</taxon>
        <taxon>Peptostreptococcales</taxon>
        <taxon>Filifactoraceae</taxon>
        <taxon>Criibacterium</taxon>
    </lineage>
</organism>
<comment type="similarity">
    <text evidence="3">Belongs to the RNase H family.</text>
</comment>
<proteinExistence type="inferred from homology"/>
<dbReference type="GO" id="GO:0004523">
    <property type="term" value="F:RNA-DNA hybrid ribonuclease activity"/>
    <property type="evidence" value="ECO:0007669"/>
    <property type="project" value="UniProtKB-EC"/>
</dbReference>
<dbReference type="InterPro" id="IPR011320">
    <property type="entry name" value="RNase_H1_N"/>
</dbReference>
<feature type="domain" description="Ribonuclease H1 N-terminal" evidence="12">
    <location>
        <begin position="4"/>
        <end position="47"/>
    </location>
</feature>
<dbReference type="GO" id="GO:0043137">
    <property type="term" value="P:DNA replication, removal of RNA primer"/>
    <property type="evidence" value="ECO:0007669"/>
    <property type="project" value="TreeGrafter"/>
</dbReference>
<dbReference type="GO" id="GO:0003964">
    <property type="term" value="F:RNA-directed DNA polymerase activity"/>
    <property type="evidence" value="ECO:0007669"/>
    <property type="project" value="UniProtKB-KW"/>
</dbReference>
<dbReference type="Pfam" id="PF01693">
    <property type="entry name" value="Cauli_VI"/>
    <property type="match status" value="1"/>
</dbReference>
<keyword evidence="14" id="KW-0695">RNA-directed DNA polymerase</keyword>
<keyword evidence="6" id="KW-0479">Metal-binding</keyword>
<dbReference type="InterPro" id="IPR050092">
    <property type="entry name" value="RNase_H"/>
</dbReference>
<evidence type="ECO:0000256" key="8">
    <source>
        <dbReference type="ARBA" id="ARBA00022801"/>
    </source>
</evidence>
<dbReference type="CDD" id="cd09277">
    <property type="entry name" value="RNase_HI_bacteria_like"/>
    <property type="match status" value="1"/>
</dbReference>